<dbReference type="EMBL" id="PJLB01000005">
    <property type="protein sequence ID" value="PND03798.1"/>
    <property type="molecule type" value="Genomic_DNA"/>
</dbReference>
<evidence type="ECO:0000313" key="5">
    <source>
        <dbReference type="Proteomes" id="UP000236075"/>
    </source>
</evidence>
<reference evidence="4 5" key="1">
    <citation type="journal article" date="2017" name="BMC Genomics">
        <title>Genome sequencing of 39 Akkermansia muciniphila isolates reveals its population structure, genomic and functional diverisity, and global distribution in mammalian gut microbiotas.</title>
        <authorList>
            <person name="Guo X."/>
            <person name="Li S."/>
            <person name="Zhang J."/>
            <person name="Wu F."/>
            <person name="Li X."/>
            <person name="Wu D."/>
            <person name="Zhang M."/>
            <person name="Ou Z."/>
            <person name="Jie Z."/>
            <person name="Yan Q."/>
            <person name="Li P."/>
            <person name="Yi J."/>
            <person name="Peng Y."/>
        </authorList>
    </citation>
    <scope>NUCLEOTIDE SEQUENCE [LARGE SCALE GENOMIC DNA]</scope>
    <source>
        <strain evidence="4 5">GP28</strain>
    </source>
</reference>
<evidence type="ECO:0000259" key="2">
    <source>
        <dbReference type="Pfam" id="PF21307"/>
    </source>
</evidence>
<protein>
    <submittedName>
        <fullName evidence="4">Glycosyl hydrolase</fullName>
    </submittedName>
</protein>
<dbReference type="InterPro" id="IPR008928">
    <property type="entry name" value="6-hairpin_glycosidase_sf"/>
</dbReference>
<dbReference type="Pfam" id="PF21307">
    <property type="entry name" value="Glyco_hydro_95_C"/>
    <property type="match status" value="1"/>
</dbReference>
<dbReference type="GO" id="GO:0004560">
    <property type="term" value="F:alpha-L-fucosidase activity"/>
    <property type="evidence" value="ECO:0007669"/>
    <property type="project" value="InterPro"/>
</dbReference>
<feature type="domain" description="Glycosyl hydrolase family 95 N-terminal" evidence="1">
    <location>
        <begin position="58"/>
        <end position="103"/>
    </location>
</feature>
<feature type="domain" description="Glycosyl hydrolase family 95 catalytic" evidence="3">
    <location>
        <begin position="293"/>
        <end position="714"/>
    </location>
</feature>
<dbReference type="InterPro" id="IPR016518">
    <property type="entry name" value="Alpha-L-fucosidase"/>
</dbReference>
<dbReference type="RefSeq" id="WP_102748094.1">
    <property type="nucleotide sequence ID" value="NZ_JBCLUQ010000025.1"/>
</dbReference>
<keyword evidence="4" id="KW-0378">Hydrolase</keyword>
<dbReference type="InterPro" id="IPR054363">
    <property type="entry name" value="GH95_cat"/>
</dbReference>
<dbReference type="AlphaFoldDB" id="A0AAX0WLE8"/>
<feature type="domain" description="Glycosyl hydrolase family 95 N-terminal" evidence="1">
    <location>
        <begin position="121"/>
        <end position="265"/>
    </location>
</feature>
<dbReference type="SUPFAM" id="SSF48208">
    <property type="entry name" value="Six-hairpin glycosidases"/>
    <property type="match status" value="1"/>
</dbReference>
<organism evidence="4 5">
    <name type="scientific">Akkermansia muciniphila</name>
    <dbReference type="NCBI Taxonomy" id="239935"/>
    <lineage>
        <taxon>Bacteria</taxon>
        <taxon>Pseudomonadati</taxon>
        <taxon>Verrucomicrobiota</taxon>
        <taxon>Verrucomicrobiia</taxon>
        <taxon>Verrucomicrobiales</taxon>
        <taxon>Akkermansiaceae</taxon>
        <taxon>Akkermansia</taxon>
    </lineage>
</organism>
<dbReference type="PANTHER" id="PTHR31084">
    <property type="entry name" value="ALPHA-L-FUCOSIDASE 2"/>
    <property type="match status" value="1"/>
</dbReference>
<dbReference type="Proteomes" id="UP000236075">
    <property type="component" value="Unassembled WGS sequence"/>
</dbReference>
<proteinExistence type="predicted"/>
<comment type="caution">
    <text evidence="4">The sequence shown here is derived from an EMBL/GenBank/DDBJ whole genome shotgun (WGS) entry which is preliminary data.</text>
</comment>
<dbReference type="Pfam" id="PF14498">
    <property type="entry name" value="Glyco_hyd_65N_2"/>
    <property type="match status" value="2"/>
</dbReference>
<dbReference type="InterPro" id="IPR012341">
    <property type="entry name" value="6hp_glycosidase-like_sf"/>
</dbReference>
<dbReference type="GO" id="GO:0005975">
    <property type="term" value="P:carbohydrate metabolic process"/>
    <property type="evidence" value="ECO:0007669"/>
    <property type="project" value="InterPro"/>
</dbReference>
<feature type="domain" description="Alpha fucosidase A-like C-terminal" evidence="2">
    <location>
        <begin position="716"/>
        <end position="779"/>
    </location>
</feature>
<dbReference type="InterPro" id="IPR049053">
    <property type="entry name" value="AFCA-like_C"/>
</dbReference>
<sequence>MHFQSLYLSAVAVSAVSFGWGALDKPSASNLIWSDQPAVIVYPQEDKGCGPNGSFGVYKKPSAVWEAEGYPIGNGRVGAMIFSAPGRERLALNEISLWSGGANPGGGYGYGPDAGTNQFGNYLPFGDLFVDFKKGDQPASQSVEDFTRSLDLRDGIHKVNYKADGVTYDREAFSSTPANVLVLNYKASKPGQFSADFSVNSQLGADISAKGSVITWKGMLKNGMNYEGRVLIRPKGGTLSASGDKISVKNADSCMVVIAMETDYLMDYKKDWKGESPARKLDRYAAKAASADYAALKQAHISQYKSMFDRVKVNFGKTEEDVAKLPTPKRLEAYKKNPADPDLEETMFQFGRYLLLSSSRPGTLPANLQGLWNDYVKPPWACDYHNNINVQMAYWGAEPANLSECHEALVNYVEAMAPGCRDASQANKGFNTKDGKPVRGWTVRTSQNIFGGNGWQWNIPGAAWYALHIWEHYAFTGDRKYLEKQAYPLMKEICHFWEDHLKELGAGGEGFKTNGKDPSEEEKKDLADVKAGTLVAPNGWSPEHGPREDGVMHDQQIIAELFSNTIKAARILGKDAAWAKSLEGKLKRLAGNKVGKEGNLQEWMIDRIPKTDHRHTSHLFAVFPGNQISKLKTPKLAEAARLSLEWRGTTGDSRRSWTWPWRTALWARLGEGNKAHEMVQGLLKFNTLPNMLTTHPPMQMDGNFGIVGGICEMLVQSHAGGLDIMPSPVEAWPEGSVKGLKARGNVTVDFSWKDGKVSNVKLYSAQPKVLPVRVNGKMTRMKTLPLKSGAESSQPAAR</sequence>
<evidence type="ECO:0000259" key="1">
    <source>
        <dbReference type="Pfam" id="PF14498"/>
    </source>
</evidence>
<evidence type="ECO:0000313" key="4">
    <source>
        <dbReference type="EMBL" id="PND03798.1"/>
    </source>
</evidence>
<accession>A0AAX0WLE8</accession>
<dbReference type="Pfam" id="PF22124">
    <property type="entry name" value="Glyco_hydro_95_cat"/>
    <property type="match status" value="1"/>
</dbReference>
<dbReference type="InterPro" id="IPR027414">
    <property type="entry name" value="GH95_N_dom"/>
</dbReference>
<gene>
    <name evidence="4" type="ORF">CXT95_03145</name>
</gene>
<name>A0AAX0WLE8_9BACT</name>
<dbReference type="Gene3D" id="1.50.10.10">
    <property type="match status" value="1"/>
</dbReference>
<evidence type="ECO:0000259" key="3">
    <source>
        <dbReference type="Pfam" id="PF22124"/>
    </source>
</evidence>
<dbReference type="PIRSF" id="PIRSF007663">
    <property type="entry name" value="UCP007663"/>
    <property type="match status" value="1"/>
</dbReference>
<dbReference type="PANTHER" id="PTHR31084:SF0">
    <property type="entry name" value="ALPHA-L-FUCOSIDASE 2"/>
    <property type="match status" value="1"/>
</dbReference>